<dbReference type="GO" id="GO:0005829">
    <property type="term" value="C:cytosol"/>
    <property type="evidence" value="ECO:0007669"/>
    <property type="project" value="TreeGrafter"/>
</dbReference>
<keyword evidence="3 4" id="KW-0664">Pyridoxine biosynthesis</keyword>
<name>A0A0D8ZUG0_9CYAN</name>
<feature type="site" description="Transition state stabilizer" evidence="4">
    <location>
        <position position="151"/>
    </location>
</feature>
<keyword evidence="2 4" id="KW-0808">Transferase</keyword>
<dbReference type="PANTHER" id="PTHR30456">
    <property type="entry name" value="PYRIDOXINE 5'-PHOSPHATE SYNTHASE"/>
    <property type="match status" value="1"/>
</dbReference>
<dbReference type="NCBIfam" id="TIGR00559">
    <property type="entry name" value="pdxJ"/>
    <property type="match status" value="1"/>
</dbReference>
<dbReference type="NCBIfam" id="NF003627">
    <property type="entry name" value="PRK05265.1-5"/>
    <property type="match status" value="1"/>
</dbReference>
<dbReference type="STRING" id="1618023.UH38_08450"/>
<dbReference type="NCBIfam" id="NF003625">
    <property type="entry name" value="PRK05265.1-3"/>
    <property type="match status" value="1"/>
</dbReference>
<protein>
    <recommendedName>
        <fullName evidence="4 5">Pyridoxine 5'-phosphate synthase</fullName>
        <shortName evidence="4">PNP synthase</shortName>
        <ecNumber evidence="4 5">2.6.99.2</ecNumber>
    </recommendedName>
</protein>
<comment type="function">
    <text evidence="4">Catalyzes the complicated ring closure reaction between the two acyclic compounds 1-deoxy-D-xylulose-5-phosphate (DXP) and 3-amino-2-oxopropyl phosphate (1-amino-acetone-3-phosphate or AAP) to form pyridoxine 5'-phosphate (PNP) and inorganic phosphate.</text>
</comment>
<feature type="binding site" evidence="4">
    <location>
        <position position="45"/>
    </location>
    <ligand>
        <name>1-deoxy-D-xylulose 5-phosphate</name>
        <dbReference type="ChEBI" id="CHEBI:57792"/>
    </ligand>
</feature>
<dbReference type="RefSeq" id="WP_045054215.1">
    <property type="nucleotide sequence ID" value="NZ_CAWMDP010000040.1"/>
</dbReference>
<dbReference type="FunFam" id="3.20.20.70:FF:000042">
    <property type="entry name" value="Pyridoxine 5'-phosphate synthase"/>
    <property type="match status" value="1"/>
</dbReference>
<dbReference type="GO" id="GO:0033856">
    <property type="term" value="F:pyridoxine 5'-phosphate synthase activity"/>
    <property type="evidence" value="ECO:0007669"/>
    <property type="project" value="UniProtKB-UniRule"/>
</dbReference>
<feature type="binding site" evidence="4">
    <location>
        <position position="50"/>
    </location>
    <ligand>
        <name>1-deoxy-D-xylulose 5-phosphate</name>
        <dbReference type="ChEBI" id="CHEBI:57792"/>
    </ligand>
</feature>
<dbReference type="EC" id="2.6.99.2" evidence="4 5"/>
<reference evidence="6 7" key="1">
    <citation type="submission" date="2015-02" db="EMBL/GenBank/DDBJ databases">
        <title>Draft genome of a novel marine cyanobacterium (Chroococcales) isolated from South Atlantic Ocean.</title>
        <authorList>
            <person name="Rigonato J."/>
            <person name="Alvarenga D.O."/>
            <person name="Branco L.H."/>
            <person name="Varani A.M."/>
            <person name="Brandini F.P."/>
            <person name="Fiore M.F."/>
        </authorList>
    </citation>
    <scope>NUCLEOTIDE SEQUENCE [LARGE SCALE GENOMIC DNA]</scope>
    <source>
        <strain evidence="6 7">CENA595</strain>
    </source>
</reference>
<dbReference type="PATRIC" id="fig|1618023.3.peg.3425"/>
<proteinExistence type="inferred from homology"/>
<keyword evidence="7" id="KW-1185">Reference proteome</keyword>
<dbReference type="InterPro" id="IPR036130">
    <property type="entry name" value="Pyridoxine-5'_phos_synth"/>
</dbReference>
<dbReference type="SUPFAM" id="SSF63892">
    <property type="entry name" value="Pyridoxine 5'-phosphate synthase"/>
    <property type="match status" value="1"/>
</dbReference>
<dbReference type="CDD" id="cd00003">
    <property type="entry name" value="PNPsynthase"/>
    <property type="match status" value="1"/>
</dbReference>
<evidence type="ECO:0000256" key="4">
    <source>
        <dbReference type="HAMAP-Rule" id="MF_00279"/>
    </source>
</evidence>
<organism evidence="6 7">
    <name type="scientific">Aliterella atlantica CENA595</name>
    <dbReference type="NCBI Taxonomy" id="1618023"/>
    <lineage>
        <taxon>Bacteria</taxon>
        <taxon>Bacillati</taxon>
        <taxon>Cyanobacteriota</taxon>
        <taxon>Cyanophyceae</taxon>
        <taxon>Chroococcidiopsidales</taxon>
        <taxon>Aliterellaceae</taxon>
        <taxon>Aliterella</taxon>
    </lineage>
</organism>
<dbReference type="GO" id="GO:0008615">
    <property type="term" value="P:pyridoxine biosynthetic process"/>
    <property type="evidence" value="ECO:0007669"/>
    <property type="project" value="UniProtKB-UniRule"/>
</dbReference>
<comment type="subunit">
    <text evidence="4">Homooctamer; tetramer of dimers.</text>
</comment>
<feature type="binding site" evidence="4">
    <location>
        <begin position="9"/>
        <end position="10"/>
    </location>
    <ligand>
        <name>1-deoxy-D-xylulose 5-phosphate</name>
        <dbReference type="ChEBI" id="CHEBI:57792"/>
    </ligand>
</feature>
<accession>A0A0D8ZUG0</accession>
<dbReference type="NCBIfam" id="NF003623">
    <property type="entry name" value="PRK05265.1-1"/>
    <property type="match status" value="1"/>
</dbReference>
<comment type="pathway">
    <text evidence="4">Cofactor biosynthesis; pyridoxine 5'-phosphate biosynthesis; pyridoxine 5'-phosphate from D-erythrose 4-phosphate: step 5/5.</text>
</comment>
<sequence>MLTLGVNIDHIATIRQARRTVEPDPVAAAVLAELGGADGITVHLREDRRHIQDRDVRLLRQTVRSHLNLEMAATDEMVAIALDIKPDYVTLVPEKREEVTTEGGLDIVGQSDRIGEIVGKLQSADIPVSLFIDADHAQIDASVKVKAKFIELHTGQYAEAKNEASRKKELEILAQGCKQAIEAGLRVNAGHGLTYWNVYPVACIPGMEELNIGHTIISRAALVGMERAVREMKQAMRIQ</sequence>
<feature type="binding site" evidence="4">
    <location>
        <begin position="213"/>
        <end position="214"/>
    </location>
    <ligand>
        <name>3-amino-2-oxopropyl phosphate</name>
        <dbReference type="ChEBI" id="CHEBI:57279"/>
    </ligand>
</feature>
<comment type="caution">
    <text evidence="6">The sequence shown here is derived from an EMBL/GenBank/DDBJ whole genome shotgun (WGS) entry which is preliminary data.</text>
</comment>
<evidence type="ECO:0000256" key="2">
    <source>
        <dbReference type="ARBA" id="ARBA00022679"/>
    </source>
</evidence>
<dbReference type="UniPathway" id="UPA00244">
    <property type="reaction ID" value="UER00313"/>
</dbReference>
<dbReference type="InterPro" id="IPR013785">
    <property type="entry name" value="Aldolase_TIM"/>
</dbReference>
<feature type="binding site" evidence="4">
    <location>
        <position position="7"/>
    </location>
    <ligand>
        <name>3-amino-2-oxopropyl phosphate</name>
        <dbReference type="ChEBI" id="CHEBI:57279"/>
    </ligand>
</feature>
<dbReference type="InterPro" id="IPR004569">
    <property type="entry name" value="PyrdxlP_synth_PdxJ"/>
</dbReference>
<dbReference type="AlphaFoldDB" id="A0A0D8ZUG0"/>
<dbReference type="PANTHER" id="PTHR30456:SF0">
    <property type="entry name" value="PYRIDOXINE 5'-PHOSPHATE SYNTHASE"/>
    <property type="match status" value="1"/>
</dbReference>
<dbReference type="Gene3D" id="3.20.20.70">
    <property type="entry name" value="Aldolase class I"/>
    <property type="match status" value="1"/>
</dbReference>
<feature type="binding site" evidence="4">
    <location>
        <position position="192"/>
    </location>
    <ligand>
        <name>3-amino-2-oxopropyl phosphate</name>
        <dbReference type="ChEBI" id="CHEBI:57279"/>
    </ligand>
</feature>
<comment type="catalytic activity">
    <reaction evidence="4">
        <text>3-amino-2-oxopropyl phosphate + 1-deoxy-D-xylulose 5-phosphate = pyridoxine 5'-phosphate + phosphate + 2 H2O + H(+)</text>
        <dbReference type="Rhea" id="RHEA:15265"/>
        <dbReference type="ChEBI" id="CHEBI:15377"/>
        <dbReference type="ChEBI" id="CHEBI:15378"/>
        <dbReference type="ChEBI" id="CHEBI:43474"/>
        <dbReference type="ChEBI" id="CHEBI:57279"/>
        <dbReference type="ChEBI" id="CHEBI:57792"/>
        <dbReference type="ChEBI" id="CHEBI:58589"/>
        <dbReference type="EC" id="2.6.99.2"/>
    </reaction>
</comment>
<dbReference type="HAMAP" id="MF_00279">
    <property type="entry name" value="PdxJ"/>
    <property type="match status" value="1"/>
</dbReference>
<feature type="active site" description="Proton donor" evidence="4">
    <location>
        <position position="191"/>
    </location>
</feature>
<gene>
    <name evidence="4" type="primary">pdxJ</name>
    <name evidence="6" type="ORF">UH38_08450</name>
</gene>
<comment type="similarity">
    <text evidence="4">Belongs to the PNP synthase family.</text>
</comment>
<feature type="active site" description="Proton acceptor" evidence="4">
    <location>
        <position position="43"/>
    </location>
</feature>
<evidence type="ECO:0000256" key="1">
    <source>
        <dbReference type="ARBA" id="ARBA00022490"/>
    </source>
</evidence>
<feature type="binding site" evidence="4">
    <location>
        <position position="18"/>
    </location>
    <ligand>
        <name>3-amino-2-oxopropyl phosphate</name>
        <dbReference type="ChEBI" id="CHEBI:57279"/>
    </ligand>
</feature>
<evidence type="ECO:0000313" key="6">
    <source>
        <dbReference type="EMBL" id="KJH72094.1"/>
    </source>
</evidence>
<dbReference type="Pfam" id="PF03740">
    <property type="entry name" value="PdxJ"/>
    <property type="match status" value="1"/>
</dbReference>
<evidence type="ECO:0000256" key="3">
    <source>
        <dbReference type="ARBA" id="ARBA00023096"/>
    </source>
</evidence>
<feature type="binding site" evidence="4">
    <location>
        <position position="100"/>
    </location>
    <ligand>
        <name>1-deoxy-D-xylulose 5-phosphate</name>
        <dbReference type="ChEBI" id="CHEBI:57792"/>
    </ligand>
</feature>
<evidence type="ECO:0000256" key="5">
    <source>
        <dbReference type="NCBIfam" id="TIGR00559"/>
    </source>
</evidence>
<dbReference type="OrthoDB" id="9806590at2"/>
<evidence type="ECO:0000313" key="7">
    <source>
        <dbReference type="Proteomes" id="UP000032452"/>
    </source>
</evidence>
<dbReference type="Proteomes" id="UP000032452">
    <property type="component" value="Unassembled WGS sequence"/>
</dbReference>
<keyword evidence="1 4" id="KW-0963">Cytoplasm</keyword>
<dbReference type="EMBL" id="JYON01000007">
    <property type="protein sequence ID" value="KJH72094.1"/>
    <property type="molecule type" value="Genomic_DNA"/>
</dbReference>
<feature type="active site" description="Proton acceptor" evidence="4">
    <location>
        <position position="70"/>
    </location>
</feature>
<comment type="subcellular location">
    <subcellularLocation>
        <location evidence="4">Cytoplasm</location>
    </subcellularLocation>
</comment>